<dbReference type="EMBL" id="CM002927">
    <property type="protein sequence ID" value="KGN47448.1"/>
    <property type="molecule type" value="Genomic_DNA"/>
</dbReference>
<evidence type="ECO:0000313" key="2">
    <source>
        <dbReference type="EMBL" id="KGN47448.1"/>
    </source>
</evidence>
<reference evidence="2 3" key="3">
    <citation type="journal article" date="2010" name="BMC Genomics">
        <title>Transcriptome sequencing and comparative analysis of cucumber flowers with different sex types.</title>
        <authorList>
            <person name="Guo S."/>
            <person name="Zheng Y."/>
            <person name="Joung J.G."/>
            <person name="Liu S."/>
            <person name="Zhang Z."/>
            <person name="Crasta O.R."/>
            <person name="Sobral B.W."/>
            <person name="Xu Y."/>
            <person name="Huang S."/>
            <person name="Fei Z."/>
        </authorList>
    </citation>
    <scope>NUCLEOTIDE SEQUENCE [LARGE SCALE GENOMIC DNA]</scope>
    <source>
        <strain evidence="3">cv. 9930</strain>
    </source>
</reference>
<evidence type="ECO:0000256" key="1">
    <source>
        <dbReference type="SAM" id="MobiDB-lite"/>
    </source>
</evidence>
<reference evidence="2 3" key="2">
    <citation type="journal article" date="2009" name="PLoS ONE">
        <title>An integrated genetic and cytogenetic map of the cucumber genome.</title>
        <authorList>
            <person name="Ren Y."/>
            <person name="Zhang Z."/>
            <person name="Liu J."/>
            <person name="Staub J.E."/>
            <person name="Han Y."/>
            <person name="Cheng Z."/>
            <person name="Li X."/>
            <person name="Lu J."/>
            <person name="Miao H."/>
            <person name="Kang H."/>
            <person name="Xie B."/>
            <person name="Gu X."/>
            <person name="Wang X."/>
            <person name="Du Y."/>
            <person name="Jin W."/>
            <person name="Huang S."/>
        </authorList>
    </citation>
    <scope>NUCLEOTIDE SEQUENCE [LARGE SCALE GENOMIC DNA]</scope>
    <source>
        <strain evidence="3">cv. 9930</strain>
    </source>
</reference>
<gene>
    <name evidence="2" type="ORF">Csa_6G325410</name>
</gene>
<feature type="compositionally biased region" description="Basic and acidic residues" evidence="1">
    <location>
        <begin position="41"/>
        <end position="51"/>
    </location>
</feature>
<dbReference type="Proteomes" id="UP000029981">
    <property type="component" value="Chromosome 6"/>
</dbReference>
<dbReference type="AlphaFoldDB" id="A0A0A0KD55"/>
<reference evidence="2 3" key="1">
    <citation type="journal article" date="2009" name="Nat. Genet.">
        <title>The genome of the cucumber, Cucumis sativus L.</title>
        <authorList>
            <person name="Huang S."/>
            <person name="Li R."/>
            <person name="Zhang Z."/>
            <person name="Li L."/>
            <person name="Gu X."/>
            <person name="Fan W."/>
            <person name="Lucas W.J."/>
            <person name="Wang X."/>
            <person name="Xie B."/>
            <person name="Ni P."/>
            <person name="Ren Y."/>
            <person name="Zhu H."/>
            <person name="Li J."/>
            <person name="Lin K."/>
            <person name="Jin W."/>
            <person name="Fei Z."/>
            <person name="Li G."/>
            <person name="Staub J."/>
            <person name="Kilian A."/>
            <person name="van der Vossen E.A."/>
            <person name="Wu Y."/>
            <person name="Guo J."/>
            <person name="He J."/>
            <person name="Jia Z."/>
            <person name="Ren Y."/>
            <person name="Tian G."/>
            <person name="Lu Y."/>
            <person name="Ruan J."/>
            <person name="Qian W."/>
            <person name="Wang M."/>
            <person name="Huang Q."/>
            <person name="Li B."/>
            <person name="Xuan Z."/>
            <person name="Cao J."/>
            <person name="Asan"/>
            <person name="Wu Z."/>
            <person name="Zhang J."/>
            <person name="Cai Q."/>
            <person name="Bai Y."/>
            <person name="Zhao B."/>
            <person name="Han Y."/>
            <person name="Li Y."/>
            <person name="Li X."/>
            <person name="Wang S."/>
            <person name="Shi Q."/>
            <person name="Liu S."/>
            <person name="Cho W.K."/>
            <person name="Kim J.Y."/>
            <person name="Xu Y."/>
            <person name="Heller-Uszynska K."/>
            <person name="Miao H."/>
            <person name="Cheng Z."/>
            <person name="Zhang S."/>
            <person name="Wu J."/>
            <person name="Yang Y."/>
            <person name="Kang H."/>
            <person name="Li M."/>
            <person name="Liang H."/>
            <person name="Ren X."/>
            <person name="Shi Z."/>
            <person name="Wen M."/>
            <person name="Jian M."/>
            <person name="Yang H."/>
            <person name="Zhang G."/>
            <person name="Yang Z."/>
            <person name="Chen R."/>
            <person name="Liu S."/>
            <person name="Li J."/>
            <person name="Ma L."/>
            <person name="Liu H."/>
            <person name="Zhou Y."/>
            <person name="Zhao J."/>
            <person name="Fang X."/>
            <person name="Li G."/>
            <person name="Fang L."/>
            <person name="Li Y."/>
            <person name="Liu D."/>
            <person name="Zheng H."/>
            <person name="Zhang Y."/>
            <person name="Qin N."/>
            <person name="Li Z."/>
            <person name="Yang G."/>
            <person name="Yang S."/>
            <person name="Bolund L."/>
            <person name="Kristiansen K."/>
            <person name="Zheng H."/>
            <person name="Li S."/>
            <person name="Zhang X."/>
            <person name="Yang H."/>
            <person name="Wang J."/>
            <person name="Sun R."/>
            <person name="Zhang B."/>
            <person name="Jiang S."/>
            <person name="Wang J."/>
            <person name="Du Y."/>
            <person name="Li S."/>
        </authorList>
    </citation>
    <scope>NUCLEOTIDE SEQUENCE [LARGE SCALE GENOMIC DNA]</scope>
    <source>
        <strain evidence="3">cv. 9930</strain>
    </source>
</reference>
<evidence type="ECO:0000313" key="3">
    <source>
        <dbReference type="Proteomes" id="UP000029981"/>
    </source>
</evidence>
<sequence>MRRNAYNTTRSITDYVLALANEKKKTEEGEVTNVEVTESETDSRENAANAEDHRYRKLEVEVCLRREFEMNLVYDLAEAAARSFFQGREFGTAMGGGTEGETLAV</sequence>
<reference evidence="2 3" key="4">
    <citation type="journal article" date="2011" name="BMC Genomics">
        <title>RNA-Seq improves annotation of protein-coding genes in the cucumber genome.</title>
        <authorList>
            <person name="Li Z."/>
            <person name="Zhang Z."/>
            <person name="Yan P."/>
            <person name="Huang S."/>
            <person name="Fei Z."/>
            <person name="Lin K."/>
        </authorList>
    </citation>
    <scope>NUCLEOTIDE SEQUENCE [LARGE SCALE GENOMIC DNA]</scope>
    <source>
        <strain evidence="3">cv. 9930</strain>
    </source>
</reference>
<keyword evidence="3" id="KW-1185">Reference proteome</keyword>
<protein>
    <submittedName>
        <fullName evidence="2">Uncharacterized protein</fullName>
    </submittedName>
</protein>
<dbReference type="Gramene" id="KGN47448">
    <property type="protein sequence ID" value="KGN47448"/>
    <property type="gene ID" value="Csa_6G325410"/>
</dbReference>
<feature type="region of interest" description="Disordered" evidence="1">
    <location>
        <begin position="25"/>
        <end position="51"/>
    </location>
</feature>
<name>A0A0A0KD55_CUCSA</name>
<organism evidence="2 3">
    <name type="scientific">Cucumis sativus</name>
    <name type="common">Cucumber</name>
    <dbReference type="NCBI Taxonomy" id="3659"/>
    <lineage>
        <taxon>Eukaryota</taxon>
        <taxon>Viridiplantae</taxon>
        <taxon>Streptophyta</taxon>
        <taxon>Embryophyta</taxon>
        <taxon>Tracheophyta</taxon>
        <taxon>Spermatophyta</taxon>
        <taxon>Magnoliopsida</taxon>
        <taxon>eudicotyledons</taxon>
        <taxon>Gunneridae</taxon>
        <taxon>Pentapetalae</taxon>
        <taxon>rosids</taxon>
        <taxon>fabids</taxon>
        <taxon>Cucurbitales</taxon>
        <taxon>Cucurbitaceae</taxon>
        <taxon>Benincaseae</taxon>
        <taxon>Cucumis</taxon>
    </lineage>
</organism>
<accession>A0A0A0KD55</accession>
<proteinExistence type="predicted"/>